<dbReference type="Gene3D" id="2.40.50.140">
    <property type="entry name" value="Nucleic acid-binding proteins"/>
    <property type="match status" value="1"/>
</dbReference>
<dbReference type="PROSITE" id="PS01230">
    <property type="entry name" value="TRMA_1"/>
    <property type="match status" value="1"/>
</dbReference>
<dbReference type="PROSITE" id="PS51687">
    <property type="entry name" value="SAM_MT_RNA_M5U"/>
    <property type="match status" value="1"/>
</dbReference>
<dbReference type="SUPFAM" id="SSF53335">
    <property type="entry name" value="S-adenosyl-L-methionine-dependent methyltransferases"/>
    <property type="match status" value="1"/>
</dbReference>
<feature type="active site" description="Nucleophile" evidence="6">
    <location>
        <position position="364"/>
    </location>
</feature>
<comment type="similarity">
    <text evidence="6">Belongs to the class I-like SAM-binding methyltransferase superfamily. RNA M5U methyltransferase family.</text>
</comment>
<evidence type="ECO:0000313" key="9">
    <source>
        <dbReference type="Proteomes" id="UP000192455"/>
    </source>
</evidence>
<gene>
    <name evidence="8" type="ORF">SAMN05421849_1489</name>
</gene>
<dbReference type="Proteomes" id="UP000192455">
    <property type="component" value="Unassembled WGS sequence"/>
</dbReference>
<dbReference type="InterPro" id="IPR029063">
    <property type="entry name" value="SAM-dependent_MTases_sf"/>
</dbReference>
<feature type="active site" evidence="7">
    <location>
        <position position="364"/>
    </location>
</feature>
<reference evidence="8 9" key="1">
    <citation type="submission" date="2017-01" db="EMBL/GenBank/DDBJ databases">
        <authorList>
            <person name="Mah S.A."/>
            <person name="Swanson W.J."/>
            <person name="Moy G.W."/>
            <person name="Vacquier V.D."/>
        </authorList>
    </citation>
    <scope>NUCLEOTIDE SEQUENCE [LARGE SCALE GENOMIC DNA]</scope>
    <source>
        <strain evidence="8 9">DSM 21219</strain>
    </source>
</reference>
<feature type="binding site" evidence="6">
    <location>
        <position position="338"/>
    </location>
    <ligand>
        <name>S-adenosyl-L-methionine</name>
        <dbReference type="ChEBI" id="CHEBI:59789"/>
    </ligand>
</feature>
<evidence type="ECO:0000256" key="4">
    <source>
        <dbReference type="ARBA" id="ARBA00022691"/>
    </source>
</evidence>
<proteinExistence type="inferred from homology"/>
<evidence type="ECO:0000256" key="3">
    <source>
        <dbReference type="ARBA" id="ARBA00022679"/>
    </source>
</evidence>
<evidence type="ECO:0000256" key="7">
    <source>
        <dbReference type="PROSITE-ProRule" id="PRU10015"/>
    </source>
</evidence>
<evidence type="ECO:0000256" key="2">
    <source>
        <dbReference type="ARBA" id="ARBA00022603"/>
    </source>
</evidence>
<keyword evidence="2 6" id="KW-0489">Methyltransferase</keyword>
<dbReference type="Gene3D" id="3.40.50.150">
    <property type="entry name" value="Vaccinia Virus protein VP39"/>
    <property type="match status" value="1"/>
</dbReference>
<dbReference type="InterPro" id="IPR012340">
    <property type="entry name" value="NA-bd_OB-fold"/>
</dbReference>
<dbReference type="EMBL" id="FTPS01000001">
    <property type="protein sequence ID" value="SIT81492.1"/>
    <property type="molecule type" value="Genomic_DNA"/>
</dbReference>
<evidence type="ECO:0000256" key="6">
    <source>
        <dbReference type="PROSITE-ProRule" id="PRU01024"/>
    </source>
</evidence>
<dbReference type="CDD" id="cd02440">
    <property type="entry name" value="AdoMet_MTases"/>
    <property type="match status" value="1"/>
</dbReference>
<dbReference type="PANTHER" id="PTHR11061">
    <property type="entry name" value="RNA M5U METHYLTRANSFERASE"/>
    <property type="match status" value="1"/>
</dbReference>
<feature type="binding site" evidence="6">
    <location>
        <position position="243"/>
    </location>
    <ligand>
        <name>S-adenosyl-L-methionine</name>
        <dbReference type="ChEBI" id="CHEBI:59789"/>
    </ligand>
</feature>
<evidence type="ECO:0000256" key="1">
    <source>
        <dbReference type="ARBA" id="ARBA00022485"/>
    </source>
</evidence>
<dbReference type="AlphaFoldDB" id="A0A1R3WT63"/>
<evidence type="ECO:0000313" key="8">
    <source>
        <dbReference type="EMBL" id="SIT81492.1"/>
    </source>
</evidence>
<dbReference type="GO" id="GO:0070475">
    <property type="term" value="P:rRNA base methylation"/>
    <property type="evidence" value="ECO:0007669"/>
    <property type="project" value="TreeGrafter"/>
</dbReference>
<sequence>MTRKTVLIERLGHLGDGIAPGPIFAPRCLPGETVSGRREGERLRDIAIMSPSPQRITPPCPHYDTCGGCQLQHASDDFTARWKQEVVQEALAAQGLATVLRPTVTSPPRSRRRATFAVRRTRKGALAGFHGRASDAITAIPDCHLLLPEVLAGRGGAEDLALVGASRKSALAVTVTASENGLDVAVKGGKPADGPLRAALGAIAARHRLARLTWEGETVALAARPGQVFGPARVTSPPGAFLQATREGESALLEAVREVVHGAARIVDLFAGCGTFSLPLAVDARVHAVEGNAAMLAALDEGWRHAAGLKHVTTEARDLFRAPLAGGELRGFDAAVLDPPRAGAIAQAMALGDSAIPRIAYVSCNPVSFARDARKLRDAGYGLDWVRIVDQFRWSTHVELVASFTRAA</sequence>
<evidence type="ECO:0000256" key="5">
    <source>
        <dbReference type="ARBA" id="ARBA00023014"/>
    </source>
</evidence>
<keyword evidence="9" id="KW-1185">Reference proteome</keyword>
<dbReference type="InterPro" id="IPR010280">
    <property type="entry name" value="U5_MeTrfase_fam"/>
</dbReference>
<keyword evidence="5" id="KW-0411">Iron-sulfur</keyword>
<keyword evidence="4 6" id="KW-0949">S-adenosyl-L-methionine</keyword>
<dbReference type="RefSeq" id="WP_076649120.1">
    <property type="nucleotide sequence ID" value="NZ_FTPS01000001.1"/>
</dbReference>
<protein>
    <submittedName>
        <fullName evidence="8">23S rRNA m(5)U-1939 methyltransferase</fullName>
    </submittedName>
</protein>
<keyword evidence="1" id="KW-0479">Metal-binding</keyword>
<dbReference type="PANTHER" id="PTHR11061:SF49">
    <property type="entry name" value="23S RRNA (URACIL(1939)-C(5))-METHYLTRANSFERASE RLMD"/>
    <property type="match status" value="1"/>
</dbReference>
<feature type="binding site" evidence="6">
    <location>
        <position position="270"/>
    </location>
    <ligand>
        <name>S-adenosyl-L-methionine</name>
        <dbReference type="ChEBI" id="CHEBI:59789"/>
    </ligand>
</feature>
<dbReference type="InterPro" id="IPR030390">
    <property type="entry name" value="MeTrfase_TrmA_AS"/>
</dbReference>
<dbReference type="Gene3D" id="2.40.50.1070">
    <property type="match status" value="1"/>
</dbReference>
<dbReference type="STRING" id="515897.SAMN05421849_1489"/>
<keyword evidence="1" id="KW-0408">Iron</keyword>
<dbReference type="GO" id="GO:0051539">
    <property type="term" value="F:4 iron, 4 sulfur cluster binding"/>
    <property type="evidence" value="ECO:0007669"/>
    <property type="project" value="UniProtKB-KW"/>
</dbReference>
<dbReference type="Pfam" id="PF05958">
    <property type="entry name" value="tRNA_U5-meth_tr"/>
    <property type="match status" value="1"/>
</dbReference>
<organism evidence="8 9">
    <name type="scientific">Pontibaca methylaminivorans</name>
    <dbReference type="NCBI Taxonomy" id="515897"/>
    <lineage>
        <taxon>Bacteria</taxon>
        <taxon>Pseudomonadati</taxon>
        <taxon>Pseudomonadota</taxon>
        <taxon>Alphaproteobacteria</taxon>
        <taxon>Rhodobacterales</taxon>
        <taxon>Roseobacteraceae</taxon>
        <taxon>Pontibaca</taxon>
    </lineage>
</organism>
<dbReference type="OrthoDB" id="9804590at2"/>
<feature type="binding site" evidence="6">
    <location>
        <position position="290"/>
    </location>
    <ligand>
        <name>S-adenosyl-L-methionine</name>
        <dbReference type="ChEBI" id="CHEBI:59789"/>
    </ligand>
</feature>
<name>A0A1R3WT63_9RHOB</name>
<keyword evidence="1" id="KW-0004">4Fe-4S</keyword>
<accession>A0A1R3WT63</accession>
<keyword evidence="3 6" id="KW-0808">Transferase</keyword>
<dbReference type="GO" id="GO:0070041">
    <property type="term" value="F:rRNA (uridine-C5-)-methyltransferase activity"/>
    <property type="evidence" value="ECO:0007669"/>
    <property type="project" value="TreeGrafter"/>
</dbReference>